<keyword evidence="4" id="KW-1185">Reference proteome</keyword>
<reference evidence="2" key="1">
    <citation type="journal article" date="2014" name="Int. J. Syst. Evol. Microbiol.">
        <title>Complete genome of a new Firmicutes species belonging to the dominant human colonic microbiota ('Ruminococcus bicirculans') reveals two chromosomes and a selective capacity to utilize plant glucans.</title>
        <authorList>
            <consortium name="NISC Comparative Sequencing Program"/>
            <person name="Wegmann U."/>
            <person name="Louis P."/>
            <person name="Goesmann A."/>
            <person name="Henrissat B."/>
            <person name="Duncan S.H."/>
            <person name="Flint H.J."/>
        </authorList>
    </citation>
    <scope>NUCLEOTIDE SEQUENCE</scope>
    <source>
        <strain evidence="2">NBRC 108894</strain>
    </source>
</reference>
<evidence type="ECO:0000313" key="2">
    <source>
        <dbReference type="EMBL" id="GMA93192.1"/>
    </source>
</evidence>
<reference evidence="4" key="2">
    <citation type="journal article" date="2019" name="Int. J. Syst. Evol. Microbiol.">
        <title>The Global Catalogue of Microorganisms (GCM) 10K type strain sequencing project: providing services to taxonomists for standard genome sequencing and annotation.</title>
        <authorList>
            <consortium name="The Broad Institute Genomics Platform"/>
            <consortium name="The Broad Institute Genome Sequencing Center for Infectious Disease"/>
            <person name="Wu L."/>
            <person name="Ma J."/>
        </authorList>
    </citation>
    <scope>NUCLEOTIDE SEQUENCE [LARGE SCALE GENOMIC DNA]</scope>
    <source>
        <strain evidence="4">NBRC 108894</strain>
    </source>
</reference>
<name>A0ABQ6JY05_9MICO</name>
<evidence type="ECO:0008006" key="5">
    <source>
        <dbReference type="Google" id="ProtNLM"/>
    </source>
</evidence>
<organism evidence="2 4">
    <name type="scientific">Pseudolysinimonas kribbensis</name>
    <dbReference type="NCBI Taxonomy" id="433641"/>
    <lineage>
        <taxon>Bacteria</taxon>
        <taxon>Bacillati</taxon>
        <taxon>Actinomycetota</taxon>
        <taxon>Actinomycetes</taxon>
        <taxon>Micrococcales</taxon>
        <taxon>Microbacteriaceae</taxon>
        <taxon>Pseudolysinimonas</taxon>
    </lineage>
</organism>
<feature type="signal peptide" evidence="1">
    <location>
        <begin position="1"/>
        <end position="22"/>
    </location>
</feature>
<evidence type="ECO:0000313" key="4">
    <source>
        <dbReference type="Proteomes" id="UP001157034"/>
    </source>
</evidence>
<evidence type="ECO:0000313" key="3">
    <source>
        <dbReference type="EMBL" id="GMA97100.1"/>
    </source>
</evidence>
<dbReference type="EMBL" id="BSVB01000001">
    <property type="protein sequence ID" value="GMA97100.1"/>
    <property type="molecule type" value="Genomic_DNA"/>
</dbReference>
<dbReference type="EMBL" id="BSVB01000001">
    <property type="protein sequence ID" value="GMA93192.1"/>
    <property type="molecule type" value="Genomic_DNA"/>
</dbReference>
<keyword evidence="1" id="KW-0732">Signal</keyword>
<dbReference type="Proteomes" id="UP001157034">
    <property type="component" value="Unassembled WGS sequence"/>
</dbReference>
<feature type="chain" id="PRO_5045030013" description="DUF4382 domain-containing protein" evidence="1">
    <location>
        <begin position="23"/>
        <end position="201"/>
    </location>
</feature>
<gene>
    <name evidence="2" type="ORF">GCM10025881_00160</name>
    <name evidence="3" type="ORF">GCM10025881_39240</name>
</gene>
<proteinExistence type="predicted"/>
<sequence length="201" mass="20690">MTRTGRGIVVVAAGSALVLALAACGTPPWDQSGAATGGATPSPTSTRIVVVHNDLQTGSTKRTLKAGDITLDVTYFSTLDIGRWYADANKPLSLTAVASLGTDVGQGVYLSKVTMTTTVRGPKGALPAPAAQVDQSTVPPGYFIKQPFSYSQTFVVPPVAPSATSATFSIVYELLLQTGASSSTYAKETASDSVTVTFPAR</sequence>
<evidence type="ECO:0000256" key="1">
    <source>
        <dbReference type="SAM" id="SignalP"/>
    </source>
</evidence>
<dbReference type="RefSeq" id="WP_284251892.1">
    <property type="nucleotide sequence ID" value="NZ_BAAAQO010000004.1"/>
</dbReference>
<dbReference type="PROSITE" id="PS51257">
    <property type="entry name" value="PROKAR_LIPOPROTEIN"/>
    <property type="match status" value="1"/>
</dbReference>
<protein>
    <recommendedName>
        <fullName evidence="5">DUF4382 domain-containing protein</fullName>
    </recommendedName>
</protein>
<comment type="caution">
    <text evidence="2">The sequence shown here is derived from an EMBL/GenBank/DDBJ whole genome shotgun (WGS) entry which is preliminary data.</text>
</comment>
<accession>A0ABQ6JY05</accession>
<reference evidence="2" key="3">
    <citation type="submission" date="2023-02" db="EMBL/GenBank/DDBJ databases">
        <authorList>
            <person name="Sun Q."/>
            <person name="Mori K."/>
        </authorList>
    </citation>
    <scope>NUCLEOTIDE SEQUENCE</scope>
    <source>
        <strain evidence="2">NBRC 108894</strain>
    </source>
</reference>